<dbReference type="PANTHER" id="PTHR33392">
    <property type="entry name" value="POLYISOPRENYL-TEICHOIC ACID--PEPTIDOGLYCAN TEICHOIC ACID TRANSFERASE TAGU"/>
    <property type="match status" value="1"/>
</dbReference>
<comment type="similarity">
    <text evidence="1">Belongs to the LytR/CpsA/Psr (LCP) family.</text>
</comment>
<evidence type="ECO:0000313" key="5">
    <source>
        <dbReference type="EMBL" id="KPL76098.1"/>
    </source>
</evidence>
<evidence type="ECO:0000313" key="6">
    <source>
        <dbReference type="Proteomes" id="UP000050417"/>
    </source>
</evidence>
<feature type="chain" id="PRO_5006025807" description="Cell envelope-related transcriptional attenuator domain-containing protein" evidence="3">
    <location>
        <begin position="22"/>
        <end position="344"/>
    </location>
</feature>
<dbReference type="OrthoDB" id="153585at2"/>
<gene>
    <name evidence="5" type="ORF">ADN00_12210</name>
</gene>
<dbReference type="Gene3D" id="3.40.630.190">
    <property type="entry name" value="LCP protein"/>
    <property type="match status" value="1"/>
</dbReference>
<keyword evidence="6" id="KW-1185">Reference proteome</keyword>
<evidence type="ECO:0000256" key="1">
    <source>
        <dbReference type="ARBA" id="ARBA00006068"/>
    </source>
</evidence>
<dbReference type="RefSeq" id="WP_075063295.1">
    <property type="nucleotide sequence ID" value="NZ_LGCL01000026.1"/>
</dbReference>
<evidence type="ECO:0000256" key="3">
    <source>
        <dbReference type="SAM" id="SignalP"/>
    </source>
</evidence>
<reference evidence="5 6" key="1">
    <citation type="submission" date="2015-07" db="EMBL/GenBank/DDBJ databases">
        <title>Genome sequence of Ornatilinea apprima DSM 23815.</title>
        <authorList>
            <person name="Hemp J."/>
            <person name="Ward L.M."/>
            <person name="Pace L.A."/>
            <person name="Fischer W.W."/>
        </authorList>
    </citation>
    <scope>NUCLEOTIDE SEQUENCE [LARGE SCALE GENOMIC DNA]</scope>
    <source>
        <strain evidence="5 6">P3M-1</strain>
    </source>
</reference>
<evidence type="ECO:0000256" key="2">
    <source>
        <dbReference type="SAM" id="MobiDB-lite"/>
    </source>
</evidence>
<dbReference type="PROSITE" id="PS51257">
    <property type="entry name" value="PROKAR_LIPOPROTEIN"/>
    <property type="match status" value="1"/>
</dbReference>
<protein>
    <recommendedName>
        <fullName evidence="4">Cell envelope-related transcriptional attenuator domain-containing protein</fullName>
    </recommendedName>
</protein>
<dbReference type="Pfam" id="PF03816">
    <property type="entry name" value="LytR_cpsA_psr"/>
    <property type="match status" value="1"/>
</dbReference>
<proteinExistence type="inferred from homology"/>
<keyword evidence="3" id="KW-0732">Signal</keyword>
<organism evidence="5 6">
    <name type="scientific">Ornatilinea apprima</name>
    <dbReference type="NCBI Taxonomy" id="1134406"/>
    <lineage>
        <taxon>Bacteria</taxon>
        <taxon>Bacillati</taxon>
        <taxon>Chloroflexota</taxon>
        <taxon>Anaerolineae</taxon>
        <taxon>Anaerolineales</taxon>
        <taxon>Anaerolineaceae</taxon>
        <taxon>Ornatilinea</taxon>
    </lineage>
</organism>
<comment type="caution">
    <text evidence="5">The sequence shown here is derived from an EMBL/GenBank/DDBJ whole genome shotgun (WGS) entry which is preliminary data.</text>
</comment>
<dbReference type="InterPro" id="IPR050922">
    <property type="entry name" value="LytR/CpsA/Psr_CW_biosynth"/>
</dbReference>
<evidence type="ECO:0000259" key="4">
    <source>
        <dbReference type="Pfam" id="PF03816"/>
    </source>
</evidence>
<feature type="signal peptide" evidence="3">
    <location>
        <begin position="1"/>
        <end position="21"/>
    </location>
</feature>
<dbReference type="NCBIfam" id="TIGR00350">
    <property type="entry name" value="lytR_cpsA_psr"/>
    <property type="match status" value="1"/>
</dbReference>
<dbReference type="AlphaFoldDB" id="A0A0N8GMS3"/>
<sequence>MIIMKKLTLLACISFLLASCAMPLATQGGIVAKPISYVFATPNPNATTTPTPFQPLPATATPTLAPATPTPEFTSTPEVRYWWTGLKRPEGQKLILLLGSDWRYGGGFRTDVIMLIALNPKENTANIVSFPRDLYVSIPGVGQNRLNVAHAYGGFDLMAQTLELNFGVRPDYYIMTNFDGFVSIINNVGGINVNAYYNLTDKCDLPQASYDGYCSVGPGTVYMDGKTALWYVRSRYSTSDFDRTRREQEVIYALFAKLISLNAISRIPELYNIYQSSVETNINLDTVVSLAPMAPILLEKDAIRRFYIGPQQVSSYIVPESGAAVLLPNDEAIGAVLKQAIFEP</sequence>
<accession>A0A0N8GMS3</accession>
<dbReference type="Proteomes" id="UP000050417">
    <property type="component" value="Unassembled WGS sequence"/>
</dbReference>
<name>A0A0N8GMS3_9CHLR</name>
<dbReference type="STRING" id="1134406.ADN00_12210"/>
<feature type="region of interest" description="Disordered" evidence="2">
    <location>
        <begin position="48"/>
        <end position="72"/>
    </location>
</feature>
<dbReference type="EMBL" id="LGCL01000026">
    <property type="protein sequence ID" value="KPL76098.1"/>
    <property type="molecule type" value="Genomic_DNA"/>
</dbReference>
<dbReference type="PANTHER" id="PTHR33392:SF6">
    <property type="entry name" value="POLYISOPRENYL-TEICHOIC ACID--PEPTIDOGLYCAN TEICHOIC ACID TRANSFERASE TAGU"/>
    <property type="match status" value="1"/>
</dbReference>
<feature type="domain" description="Cell envelope-related transcriptional attenuator" evidence="4">
    <location>
        <begin position="109"/>
        <end position="258"/>
    </location>
</feature>
<dbReference type="InterPro" id="IPR004474">
    <property type="entry name" value="LytR_CpsA_psr"/>
</dbReference>